<feature type="compositionally biased region" description="Basic and acidic residues" evidence="2">
    <location>
        <begin position="59"/>
        <end position="78"/>
    </location>
</feature>
<feature type="region of interest" description="Disordered" evidence="2">
    <location>
        <begin position="40"/>
        <end position="110"/>
    </location>
</feature>
<evidence type="ECO:0000256" key="1">
    <source>
        <dbReference type="SAM" id="Coils"/>
    </source>
</evidence>
<evidence type="ECO:0000313" key="4">
    <source>
        <dbReference type="Proteomes" id="UP001341840"/>
    </source>
</evidence>
<accession>A0ABU6Q374</accession>
<keyword evidence="4" id="KW-1185">Reference proteome</keyword>
<sequence>MTRPYPELRRTTTSRKVYPEENQASTIDNSFSFVGQFSTQSKRISPVSYQPKSPIFDSAKADEKSKLKGNDESLHKSSSDTSIAIDVETGAAEKDKSNLKPTFSHDSDKTVQQEVKKSAEEPFVERAPTPITQYRISAKVLNALRWLIGILNAPIEDDVNHEEIQQKVKLVIAHFHAHFAPEEATPVESVPLLVKNLLNTSSNIRKCQTRAVDLGMDLKFLDKSVSYYVLLKTRLSTEINSANEKLSGLDQQKAKLEEELASIQHQIKEVEDQKKKLGVLSTVLSRDWRRPMANFHQLPNKRRKSENNSLK</sequence>
<keyword evidence="1" id="KW-0175">Coiled coil</keyword>
<dbReference type="EMBL" id="JASCZI010000001">
    <property type="protein sequence ID" value="MED6105889.1"/>
    <property type="molecule type" value="Genomic_DNA"/>
</dbReference>
<feature type="region of interest" description="Disordered" evidence="2">
    <location>
        <begin position="1"/>
        <end position="24"/>
    </location>
</feature>
<feature type="compositionally biased region" description="Basic and acidic residues" evidence="2">
    <location>
        <begin position="91"/>
        <end position="110"/>
    </location>
</feature>
<evidence type="ECO:0000256" key="2">
    <source>
        <dbReference type="SAM" id="MobiDB-lite"/>
    </source>
</evidence>
<proteinExistence type="predicted"/>
<organism evidence="3 4">
    <name type="scientific">Stylosanthes scabra</name>
    <dbReference type="NCBI Taxonomy" id="79078"/>
    <lineage>
        <taxon>Eukaryota</taxon>
        <taxon>Viridiplantae</taxon>
        <taxon>Streptophyta</taxon>
        <taxon>Embryophyta</taxon>
        <taxon>Tracheophyta</taxon>
        <taxon>Spermatophyta</taxon>
        <taxon>Magnoliopsida</taxon>
        <taxon>eudicotyledons</taxon>
        <taxon>Gunneridae</taxon>
        <taxon>Pentapetalae</taxon>
        <taxon>rosids</taxon>
        <taxon>fabids</taxon>
        <taxon>Fabales</taxon>
        <taxon>Fabaceae</taxon>
        <taxon>Papilionoideae</taxon>
        <taxon>50 kb inversion clade</taxon>
        <taxon>dalbergioids sensu lato</taxon>
        <taxon>Dalbergieae</taxon>
        <taxon>Pterocarpus clade</taxon>
        <taxon>Stylosanthes</taxon>
    </lineage>
</organism>
<comment type="caution">
    <text evidence="3">The sequence shown here is derived from an EMBL/GenBank/DDBJ whole genome shotgun (WGS) entry which is preliminary data.</text>
</comment>
<feature type="compositionally biased region" description="Polar residues" evidence="2">
    <location>
        <begin position="40"/>
        <end position="51"/>
    </location>
</feature>
<name>A0ABU6Q374_9FABA</name>
<reference evidence="3 4" key="1">
    <citation type="journal article" date="2023" name="Plants (Basel)">
        <title>Bridging the Gap: Combining Genomics and Transcriptomics Approaches to Understand Stylosanthes scabra, an Orphan Legume from the Brazilian Caatinga.</title>
        <authorList>
            <person name="Ferreira-Neto J.R.C."/>
            <person name="da Silva M.D."/>
            <person name="Binneck E."/>
            <person name="de Melo N.F."/>
            <person name="da Silva R.H."/>
            <person name="de Melo A.L.T.M."/>
            <person name="Pandolfi V."/>
            <person name="Bustamante F.O."/>
            <person name="Brasileiro-Vidal A.C."/>
            <person name="Benko-Iseppon A.M."/>
        </authorList>
    </citation>
    <scope>NUCLEOTIDE SEQUENCE [LARGE SCALE GENOMIC DNA]</scope>
    <source>
        <tissue evidence="3">Leaves</tissue>
    </source>
</reference>
<evidence type="ECO:0000313" key="3">
    <source>
        <dbReference type="EMBL" id="MED6105889.1"/>
    </source>
</evidence>
<feature type="compositionally biased region" description="Basic and acidic residues" evidence="2">
    <location>
        <begin position="1"/>
        <end position="10"/>
    </location>
</feature>
<dbReference type="Proteomes" id="UP001341840">
    <property type="component" value="Unassembled WGS sequence"/>
</dbReference>
<gene>
    <name evidence="3" type="ORF">PIB30_000017</name>
</gene>
<feature type="coiled-coil region" evidence="1">
    <location>
        <begin position="232"/>
        <end position="273"/>
    </location>
</feature>
<protein>
    <submittedName>
        <fullName evidence="3">Uncharacterized protein</fullName>
    </submittedName>
</protein>